<dbReference type="PANTHER" id="PTHR43179:SF7">
    <property type="entry name" value="RHAMNOSYLTRANSFERASE WBBL"/>
    <property type="match status" value="1"/>
</dbReference>
<dbReference type="SUPFAM" id="SSF53448">
    <property type="entry name" value="Nucleotide-diphospho-sugar transferases"/>
    <property type="match status" value="1"/>
</dbReference>
<keyword evidence="1" id="KW-0812">Transmembrane</keyword>
<name>A0AB33IT84_9BACT</name>
<dbReference type="EMBL" id="AP035785">
    <property type="protein sequence ID" value="BFO70811.1"/>
    <property type="molecule type" value="Genomic_DNA"/>
</dbReference>
<proteinExistence type="predicted"/>
<protein>
    <recommendedName>
        <fullName evidence="2">Glycosyltransferase 2-like domain-containing protein</fullName>
    </recommendedName>
</protein>
<dbReference type="CDD" id="cd04186">
    <property type="entry name" value="GT_2_like_c"/>
    <property type="match status" value="1"/>
</dbReference>
<gene>
    <name evidence="3" type="ORF">GTC17253_07770</name>
</gene>
<evidence type="ECO:0000256" key="1">
    <source>
        <dbReference type="SAM" id="Phobius"/>
    </source>
</evidence>
<dbReference type="InterPro" id="IPR001173">
    <property type="entry name" value="Glyco_trans_2-like"/>
</dbReference>
<dbReference type="AlphaFoldDB" id="A0AB33IT84"/>
<evidence type="ECO:0000313" key="3">
    <source>
        <dbReference type="EMBL" id="BFO70811.1"/>
    </source>
</evidence>
<dbReference type="Gene3D" id="3.90.550.10">
    <property type="entry name" value="Spore Coat Polysaccharide Biosynthesis Protein SpsA, Chain A"/>
    <property type="match status" value="1"/>
</dbReference>
<feature type="transmembrane region" description="Helical" evidence="1">
    <location>
        <begin position="260"/>
        <end position="282"/>
    </location>
</feature>
<dbReference type="PANTHER" id="PTHR43179">
    <property type="entry name" value="RHAMNOSYLTRANSFERASE WBBL"/>
    <property type="match status" value="1"/>
</dbReference>
<keyword evidence="1" id="KW-1133">Transmembrane helix</keyword>
<accession>A0AB33IT84</accession>
<keyword evidence="1" id="KW-0472">Membrane</keyword>
<dbReference type="Pfam" id="PF00535">
    <property type="entry name" value="Glycos_transf_2"/>
    <property type="match status" value="1"/>
</dbReference>
<dbReference type="InterPro" id="IPR029044">
    <property type="entry name" value="Nucleotide-diphossugar_trans"/>
</dbReference>
<organism evidence="3">
    <name type="scientific">Prevotella sp. GTC17253</name>
    <dbReference type="NCBI Taxonomy" id="3236793"/>
    <lineage>
        <taxon>Bacteria</taxon>
        <taxon>Pseudomonadati</taxon>
        <taxon>Bacteroidota</taxon>
        <taxon>Bacteroidia</taxon>
        <taxon>Bacteroidales</taxon>
        <taxon>Prevotellaceae</taxon>
        <taxon>Prevotella</taxon>
    </lineage>
</organism>
<evidence type="ECO:0000259" key="2">
    <source>
        <dbReference type="Pfam" id="PF00535"/>
    </source>
</evidence>
<sequence>MKLSVIIVSYQVKYYLAQCLLSLAKALQGIEAEVFVVDNHSTDGTVAFVKRCFPWVKIIQNSENLGFSRANNLAFRQTAGEYVLLLNPDTILGEEVLCDALKKMDEDTKIGGVGVKMITENGQKAPESRRGVPTPMTAFYKIVGLCKRFPTHRRFGHYYMGYLPWDEVCEIEIISGAFFLIRKSSVKTKELLDEDFFMYGEDIDLSYRLLLDGWKNYYLPLSILHYKGESTSKTSFRYVHVFYKAMLIFFRKHNRNLSFLVFWAIQLAIGLKAGQALIGLLMEQIRMRLGLSPDVSTPVLYCYLGAGEHVLPFEKFANEHGLNYRSTVVTETCCKDIDMLHLDTFDGDVYAVFDTNSFRYKTIIHLLSMNPKKNVHLGLFYPQAHCLITAREVLADE</sequence>
<reference evidence="3" key="1">
    <citation type="submission" date="2024-07" db="EMBL/GenBank/DDBJ databases">
        <title>Complete genome sequence of Prevotella sp. YM-2024 GTC17253.</title>
        <authorList>
            <person name="Hayashi M."/>
            <person name="Muto Y."/>
            <person name="Tanaka K."/>
            <person name="Niwa H."/>
        </authorList>
    </citation>
    <scope>NUCLEOTIDE SEQUENCE</scope>
    <source>
        <strain evidence="3">GTC17253</strain>
    </source>
</reference>
<feature type="domain" description="Glycosyltransferase 2-like" evidence="2">
    <location>
        <begin position="4"/>
        <end position="135"/>
    </location>
</feature>